<gene>
    <name evidence="1" type="ORF">DSO57_1012029</name>
</gene>
<sequence>MLASKNSGSPEAPGLRPKAAACKKVRFELDPEHELRAKNKASKIFKPTTKHGVSPHPIGVKPLGNFYLRDASATHDSYWRRKSLGFFDRLTDETILKLLEYCEPQEIIKLSFVSKGFYAFSYFDDPWKELVVDEFNGDFDFKGSWRLTYIYRAFSNIIPFDLNPFPVQISDFYSDVLFQPWLCASTGIAPFLGKENIDRRSNLSLEDFIKEYELPNKPVIIADVIENWPAFKTWTEEKLTELYGEVKFRAEAIDISLKRYFEYAHQNLDESPVYLFDKKFGDNCPGMLADFEVPIYFRDDLFQLLGNCRRPDYRWLIIGPARSGSTFHKDPNATSAWNAVITGSKKWIMFPPNCPPPGVYTNKDESEVTSPVSIMDWHLNYYQEAISEMEVKPIEAICRAGEIMFVPSGWWHLVVNLEDSIALTQNYVSHQNAEAVLNFMYHKPDQVSGWRYDPSCPPEKEEVLPEGSVRQTLFDAFSEKYEAINHELVTKVKSTQSKANPAPSFWQKLTTQDGGGFQFGFDVSDEEFDE</sequence>
<evidence type="ECO:0000313" key="1">
    <source>
        <dbReference type="EMBL" id="KAJ9089534.1"/>
    </source>
</evidence>
<protein>
    <submittedName>
        <fullName evidence="1">Uncharacterized protein</fullName>
    </submittedName>
</protein>
<reference evidence="1" key="1">
    <citation type="submission" date="2022-04" db="EMBL/GenBank/DDBJ databases">
        <title>Genome of the entomopathogenic fungus Entomophthora muscae.</title>
        <authorList>
            <person name="Elya C."/>
            <person name="Lovett B.R."/>
            <person name="Lee E."/>
            <person name="Macias A.M."/>
            <person name="Hajek A.E."/>
            <person name="De Bivort B.L."/>
            <person name="Kasson M.T."/>
            <person name="De Fine Licht H.H."/>
            <person name="Stajich J.E."/>
        </authorList>
    </citation>
    <scope>NUCLEOTIDE SEQUENCE</scope>
    <source>
        <strain evidence="1">Berkeley</strain>
    </source>
</reference>
<name>A0ACC2URZ5_9FUNG</name>
<dbReference type="Proteomes" id="UP001165960">
    <property type="component" value="Unassembled WGS sequence"/>
</dbReference>
<comment type="caution">
    <text evidence="1">The sequence shown here is derived from an EMBL/GenBank/DDBJ whole genome shotgun (WGS) entry which is preliminary data.</text>
</comment>
<accession>A0ACC2URZ5</accession>
<keyword evidence="2" id="KW-1185">Reference proteome</keyword>
<evidence type="ECO:0000313" key="2">
    <source>
        <dbReference type="Proteomes" id="UP001165960"/>
    </source>
</evidence>
<proteinExistence type="predicted"/>
<organism evidence="1 2">
    <name type="scientific">Entomophthora muscae</name>
    <dbReference type="NCBI Taxonomy" id="34485"/>
    <lineage>
        <taxon>Eukaryota</taxon>
        <taxon>Fungi</taxon>
        <taxon>Fungi incertae sedis</taxon>
        <taxon>Zoopagomycota</taxon>
        <taxon>Entomophthoromycotina</taxon>
        <taxon>Entomophthoromycetes</taxon>
        <taxon>Entomophthorales</taxon>
        <taxon>Entomophthoraceae</taxon>
        <taxon>Entomophthora</taxon>
    </lineage>
</organism>
<dbReference type="EMBL" id="QTSX02000042">
    <property type="protein sequence ID" value="KAJ9089534.1"/>
    <property type="molecule type" value="Genomic_DNA"/>
</dbReference>